<keyword evidence="6 10" id="KW-0812">Transmembrane</keyword>
<accession>A0ABT6XHQ0</accession>
<dbReference type="SUPFAM" id="SSF47384">
    <property type="entry name" value="Homodimeric domain of signal transducing histidine kinase"/>
    <property type="match status" value="1"/>
</dbReference>
<comment type="subcellular location">
    <subcellularLocation>
        <location evidence="2">Membrane</location>
    </subcellularLocation>
</comment>
<dbReference type="SMART" id="SM00388">
    <property type="entry name" value="HisKA"/>
    <property type="match status" value="1"/>
</dbReference>
<keyword evidence="9 10" id="KW-0472">Membrane</keyword>
<evidence type="ECO:0000256" key="10">
    <source>
        <dbReference type="SAM" id="Phobius"/>
    </source>
</evidence>
<dbReference type="InterPro" id="IPR050351">
    <property type="entry name" value="BphY/WalK/GraS-like"/>
</dbReference>
<evidence type="ECO:0000256" key="2">
    <source>
        <dbReference type="ARBA" id="ARBA00004370"/>
    </source>
</evidence>
<dbReference type="PANTHER" id="PTHR42878:SF15">
    <property type="entry name" value="BACTERIOPHYTOCHROME"/>
    <property type="match status" value="1"/>
</dbReference>
<feature type="domain" description="Histidine kinase" evidence="11">
    <location>
        <begin position="517"/>
        <end position="731"/>
    </location>
</feature>
<evidence type="ECO:0000256" key="6">
    <source>
        <dbReference type="ARBA" id="ARBA00022692"/>
    </source>
</evidence>
<evidence type="ECO:0000259" key="13">
    <source>
        <dbReference type="PROSITE" id="PS50839"/>
    </source>
</evidence>
<dbReference type="Pfam" id="PF08448">
    <property type="entry name" value="PAS_4"/>
    <property type="match status" value="1"/>
</dbReference>
<comment type="catalytic activity">
    <reaction evidence="1">
        <text>ATP + protein L-histidine = ADP + protein N-phospho-L-histidine.</text>
        <dbReference type="EC" id="2.7.13.3"/>
    </reaction>
</comment>
<dbReference type="InterPro" id="IPR000014">
    <property type="entry name" value="PAS"/>
</dbReference>
<dbReference type="InterPro" id="IPR004358">
    <property type="entry name" value="Sig_transdc_His_kin-like_C"/>
</dbReference>
<evidence type="ECO:0000256" key="7">
    <source>
        <dbReference type="ARBA" id="ARBA00022777"/>
    </source>
</evidence>
<evidence type="ECO:0000256" key="5">
    <source>
        <dbReference type="ARBA" id="ARBA00022679"/>
    </source>
</evidence>
<evidence type="ECO:0000259" key="11">
    <source>
        <dbReference type="PROSITE" id="PS50109"/>
    </source>
</evidence>
<dbReference type="Proteomes" id="UP001321580">
    <property type="component" value="Unassembled WGS sequence"/>
</dbReference>
<dbReference type="InterPro" id="IPR013656">
    <property type="entry name" value="PAS_4"/>
</dbReference>
<dbReference type="SMART" id="SM00387">
    <property type="entry name" value="HATPase_c"/>
    <property type="match status" value="1"/>
</dbReference>
<keyword evidence="5" id="KW-0808">Transferase</keyword>
<proteinExistence type="predicted"/>
<organism evidence="14 15">
    <name type="scientific">Lysobacter stagni</name>
    <dbReference type="NCBI Taxonomy" id="3045172"/>
    <lineage>
        <taxon>Bacteria</taxon>
        <taxon>Pseudomonadati</taxon>
        <taxon>Pseudomonadota</taxon>
        <taxon>Gammaproteobacteria</taxon>
        <taxon>Lysobacterales</taxon>
        <taxon>Lysobacteraceae</taxon>
        <taxon>Lysobacter</taxon>
    </lineage>
</organism>
<reference evidence="14 15" key="1">
    <citation type="submission" date="2023-05" db="EMBL/GenBank/DDBJ databases">
        <title>Lysobacter sp. strain LF1 Genome sequencing and assembly.</title>
        <authorList>
            <person name="Jung Y."/>
        </authorList>
    </citation>
    <scope>NUCLEOTIDE SEQUENCE [LARGE SCALE GENOMIC DNA]</scope>
    <source>
        <strain evidence="14 15">LF1</strain>
    </source>
</reference>
<dbReference type="InterPro" id="IPR003594">
    <property type="entry name" value="HATPase_dom"/>
</dbReference>
<dbReference type="Pfam" id="PF00512">
    <property type="entry name" value="HisKA"/>
    <property type="match status" value="1"/>
</dbReference>
<dbReference type="CDD" id="cd00130">
    <property type="entry name" value="PAS"/>
    <property type="match status" value="1"/>
</dbReference>
<dbReference type="InterPro" id="IPR036097">
    <property type="entry name" value="HisK_dim/P_sf"/>
</dbReference>
<dbReference type="Pfam" id="PF03924">
    <property type="entry name" value="CHASE"/>
    <property type="match status" value="1"/>
</dbReference>
<dbReference type="PROSITE" id="PS50839">
    <property type="entry name" value="CHASE"/>
    <property type="match status" value="1"/>
</dbReference>
<dbReference type="SMART" id="SM00091">
    <property type="entry name" value="PAS"/>
    <property type="match status" value="1"/>
</dbReference>
<evidence type="ECO:0000313" key="14">
    <source>
        <dbReference type="EMBL" id="MDI9239681.1"/>
    </source>
</evidence>
<name>A0ABT6XHQ0_9GAMM</name>
<keyword evidence="15" id="KW-1185">Reference proteome</keyword>
<dbReference type="PANTHER" id="PTHR42878">
    <property type="entry name" value="TWO-COMPONENT HISTIDINE KINASE"/>
    <property type="match status" value="1"/>
</dbReference>
<evidence type="ECO:0000256" key="1">
    <source>
        <dbReference type="ARBA" id="ARBA00000085"/>
    </source>
</evidence>
<evidence type="ECO:0000313" key="15">
    <source>
        <dbReference type="Proteomes" id="UP001321580"/>
    </source>
</evidence>
<dbReference type="PROSITE" id="PS50112">
    <property type="entry name" value="PAS"/>
    <property type="match status" value="1"/>
</dbReference>
<evidence type="ECO:0000256" key="9">
    <source>
        <dbReference type="ARBA" id="ARBA00023136"/>
    </source>
</evidence>
<dbReference type="PRINTS" id="PR00344">
    <property type="entry name" value="BCTRLSENSOR"/>
</dbReference>
<feature type="domain" description="PAS" evidence="12">
    <location>
        <begin position="364"/>
        <end position="421"/>
    </location>
</feature>
<comment type="caution">
    <text evidence="14">The sequence shown here is derived from an EMBL/GenBank/DDBJ whole genome shotgun (WGS) entry which is preliminary data.</text>
</comment>
<dbReference type="SUPFAM" id="SSF55785">
    <property type="entry name" value="PYP-like sensor domain (PAS domain)"/>
    <property type="match status" value="1"/>
</dbReference>
<dbReference type="EMBL" id="JASGBI010000001">
    <property type="protein sequence ID" value="MDI9239681.1"/>
    <property type="molecule type" value="Genomic_DNA"/>
</dbReference>
<evidence type="ECO:0000256" key="3">
    <source>
        <dbReference type="ARBA" id="ARBA00012438"/>
    </source>
</evidence>
<dbReference type="InterPro" id="IPR003661">
    <property type="entry name" value="HisK_dim/P_dom"/>
</dbReference>
<evidence type="ECO:0000256" key="4">
    <source>
        <dbReference type="ARBA" id="ARBA00022553"/>
    </source>
</evidence>
<feature type="transmembrane region" description="Helical" evidence="10">
    <location>
        <begin position="22"/>
        <end position="41"/>
    </location>
</feature>
<keyword evidence="4" id="KW-0597">Phosphoprotein</keyword>
<protein>
    <recommendedName>
        <fullName evidence="3">histidine kinase</fullName>
        <ecNumber evidence="3">2.7.13.3</ecNumber>
    </recommendedName>
</protein>
<dbReference type="Pfam" id="PF02518">
    <property type="entry name" value="HATPase_c"/>
    <property type="match status" value="1"/>
</dbReference>
<dbReference type="InterPro" id="IPR006189">
    <property type="entry name" value="CHASE_dom"/>
</dbReference>
<dbReference type="SMART" id="SM01079">
    <property type="entry name" value="CHASE"/>
    <property type="match status" value="1"/>
</dbReference>
<gene>
    <name evidence="14" type="ORF">QLQ15_12280</name>
</gene>
<dbReference type="NCBIfam" id="TIGR00229">
    <property type="entry name" value="sensory_box"/>
    <property type="match status" value="1"/>
</dbReference>
<evidence type="ECO:0000259" key="12">
    <source>
        <dbReference type="PROSITE" id="PS50112"/>
    </source>
</evidence>
<dbReference type="Gene3D" id="3.30.565.10">
    <property type="entry name" value="Histidine kinase-like ATPase, C-terminal domain"/>
    <property type="match status" value="1"/>
</dbReference>
<keyword evidence="8 10" id="KW-1133">Transmembrane helix</keyword>
<dbReference type="RefSeq" id="WP_283213054.1">
    <property type="nucleotide sequence ID" value="NZ_JASGBI010000001.1"/>
</dbReference>
<dbReference type="CDD" id="cd00082">
    <property type="entry name" value="HisKA"/>
    <property type="match status" value="1"/>
</dbReference>
<dbReference type="InterPro" id="IPR036890">
    <property type="entry name" value="HATPase_C_sf"/>
</dbReference>
<dbReference type="InterPro" id="IPR005467">
    <property type="entry name" value="His_kinase_dom"/>
</dbReference>
<dbReference type="Gene3D" id="3.30.450.350">
    <property type="entry name" value="CHASE domain"/>
    <property type="match status" value="1"/>
</dbReference>
<dbReference type="PROSITE" id="PS50109">
    <property type="entry name" value="HIS_KIN"/>
    <property type="match status" value="1"/>
</dbReference>
<sequence length="734" mass="81969">MSAEAVREARTPELAELSPRRGYLLALIVLVGSLVLVFTAWRAARERELRSAETEFIAKTAEITELLRQGMTRYELVARGGVSMFVSVTRPRPTPMQWQAYVDGMDIQRRFPGMVGLGFGGFVSAMRLPELQLEWREAGHGMLEIWPRGQRRDYGPILFLEPKTPANVGAIGFDMYSEPVRRAAMTVAMETGDATLSGPVHLIQDGQLRNTGLLLYLPVYRGGARPGTASARRAELQGWVYAPLRVDGFVRNALGPVRNDTTFRIFDESGGESRLLFSTYAPDDRQSPAFRHSTTFDLYGRRWRAEFESPPLAVAAPRLQGLQNLLALGLFSSLLLYAIAWMLARTEAQAYRIAVRMTEDFRRSEQRFRSAMRYSAIGKALLDSEGQIVEANPALSTIVGLTPEAMVGMRFDALFESDEPEMIAHARGATDSLGVHRATRRLHREGGEPRQAQLTYSPVPGNVGQDIAGLVQVEDVTERLRAEARVHALNRTLEARVALRTRELSQANQELEAFAYSVSHDLRAPLRAIDGFSRILIERHTGGMDDAGRSYLVRVRRAAGRMGELIDALLKMSRVSRGELRLERVDLSRLASEVIEELKVGDSKRQVDVRVEPDLFVIGDAALLRNLLGNLLGNAWKFTRDRLDARIEFGAQSRESGTEYFVRDNGAGFSQDYVDKLFRPFQRLHQNEDFAGHGIGLASVKRIVERHGGSIRAEGEVGKGATFWFTLPREKLGD</sequence>
<evidence type="ECO:0000256" key="8">
    <source>
        <dbReference type="ARBA" id="ARBA00022989"/>
    </source>
</evidence>
<dbReference type="Gene3D" id="1.10.287.130">
    <property type="match status" value="1"/>
</dbReference>
<dbReference type="SUPFAM" id="SSF55874">
    <property type="entry name" value="ATPase domain of HSP90 chaperone/DNA topoisomerase II/histidine kinase"/>
    <property type="match status" value="1"/>
</dbReference>
<keyword evidence="7" id="KW-0418">Kinase</keyword>
<dbReference type="InterPro" id="IPR035965">
    <property type="entry name" value="PAS-like_dom_sf"/>
</dbReference>
<feature type="domain" description="CHASE" evidence="13">
    <location>
        <begin position="154"/>
        <end position="254"/>
    </location>
</feature>
<dbReference type="EC" id="2.7.13.3" evidence="3"/>
<dbReference type="InterPro" id="IPR042240">
    <property type="entry name" value="CHASE_sf"/>
</dbReference>
<dbReference type="Gene3D" id="3.30.450.20">
    <property type="entry name" value="PAS domain"/>
    <property type="match status" value="1"/>
</dbReference>